<organism evidence="1 2">
    <name type="scientific">Streptomyces phage Hank144</name>
    <dbReference type="NCBI Taxonomy" id="2301573"/>
    <lineage>
        <taxon>Viruses</taxon>
        <taxon>Duplodnaviria</taxon>
        <taxon>Heunggongvirae</taxon>
        <taxon>Uroviricota</taxon>
        <taxon>Caudoviricetes</taxon>
        <taxon>Arquatrovirinae</taxon>
        <taxon>Janusvirus</taxon>
        <taxon>Janusvirus hank144</taxon>
    </lineage>
</organism>
<protein>
    <submittedName>
        <fullName evidence="1">Head-to-tail adaptor</fullName>
    </submittedName>
</protein>
<keyword evidence="2" id="KW-1185">Reference proteome</keyword>
<dbReference type="GeneID" id="64470988"/>
<dbReference type="KEGG" id="vg:64470988"/>
<reference evidence="1 2" key="1">
    <citation type="submission" date="2018-07" db="EMBL/GenBank/DDBJ databases">
        <authorList>
            <person name="Amani N.Z."/>
            <person name="Ambroziak M.E."/>
            <person name="Biju A."/>
            <person name="Bushnell W."/>
            <person name="Calia C.N."/>
            <person name="Chen Y.J."/>
            <person name="Hill L.T."/>
            <person name="Karpinska S."/>
            <person name="Martinez K.C."/>
            <person name="Medwid J.R."/>
            <person name="Nguyen C."/>
            <person name="Oliver A."/>
            <person name="Pham J.P."/>
            <person name="Ramsey M.R."/>
            <person name="Ravi S."/>
            <person name="Sardina J.R."/>
            <person name="Senecal S.L."/>
            <person name="Sheen J."/>
            <person name="Shende N.V."/>
            <person name="Shi C.Y."/>
            <person name="Stuart L.C."/>
            <person name="Vu L."/>
            <person name="Wang L.Q."/>
            <person name="West L.J."/>
            <person name="Westgaard A.C."/>
            <person name="Liu R.B."/>
            <person name="Pierce E.C."/>
            <person name="Mohan S."/>
            <person name="Pogliano J."/>
            <person name="Delesalle V.A."/>
            <person name="Garlena R.A."/>
            <person name="Russell D.A."/>
            <person name="Pope W.H."/>
            <person name="Jacobs-Sera D."/>
            <person name="Hatfull G.F."/>
        </authorList>
    </citation>
    <scope>NUCLEOTIDE SEQUENCE [LARGE SCALE GENOMIC DNA]</scope>
</reference>
<dbReference type="RefSeq" id="YP_010055064.1">
    <property type="nucleotide sequence ID" value="NC_054661.1"/>
</dbReference>
<proteinExistence type="predicted"/>
<accession>A0A385DQI4</accession>
<gene>
    <name evidence="1" type="primary">12</name>
    <name evidence="1" type="ORF">SEA_HANK144_12</name>
</gene>
<evidence type="ECO:0000313" key="2">
    <source>
        <dbReference type="Proteomes" id="UP000264086"/>
    </source>
</evidence>
<name>A0A385DQI4_9CAUD</name>
<sequence length="176" mass="19358">MSGRGVQVAHPAPPRERRRTTLADFATLDELKARLDWTLDADEERIATSALEDASDLARAYAGRDWIPVTTAPRLVRTLVLKACKRYMNNPSGYTQSRAGDETLGWNDDAGTDAGTVYFSGDEQRMLAEIGGRKAGLISAEISAWNSVRRPVHAGLVPVEGGDKQLPFFREDGEPW</sequence>
<evidence type="ECO:0000313" key="1">
    <source>
        <dbReference type="EMBL" id="AXQ61068.1"/>
    </source>
</evidence>
<dbReference type="EMBL" id="MH669004">
    <property type="protein sequence ID" value="AXQ61068.1"/>
    <property type="molecule type" value="Genomic_DNA"/>
</dbReference>
<dbReference type="Proteomes" id="UP000264086">
    <property type="component" value="Segment"/>
</dbReference>